<evidence type="ECO:0000313" key="2">
    <source>
        <dbReference type="Proteomes" id="UP001043456"/>
    </source>
</evidence>
<dbReference type="RefSeq" id="XP_043162486.1">
    <property type="nucleotide sequence ID" value="XM_043306551.1"/>
</dbReference>
<gene>
    <name evidence="1" type="ORF">Asppvi_010712</name>
</gene>
<reference evidence="1 2" key="1">
    <citation type="submission" date="2018-10" db="EMBL/GenBank/DDBJ databases">
        <title>Pan-genome distribution and transcriptional activeness of fungal secondary metabolism genes in Aspergillus section Fumigati.</title>
        <authorList>
            <person name="Takahashi H."/>
            <person name="Umemura M."/>
            <person name="Ninomiya A."/>
            <person name="Kusuya Y."/>
            <person name="Urayama S."/>
            <person name="Shimizu M."/>
            <person name="Watanabe A."/>
            <person name="Kamei K."/>
            <person name="Yaguchi T."/>
            <person name="Hagiwara D."/>
        </authorList>
    </citation>
    <scope>NUCLEOTIDE SEQUENCE [LARGE SCALE GENOMIC DNA]</scope>
    <source>
        <strain evidence="1 2">IFM 55266</strain>
    </source>
</reference>
<name>A0A9P3BLX8_9EURO</name>
<accession>A0A9P3BLX8</accession>
<dbReference type="Proteomes" id="UP001043456">
    <property type="component" value="Unassembled WGS sequence"/>
</dbReference>
<dbReference type="GeneID" id="67009322"/>
<evidence type="ECO:0000313" key="1">
    <source>
        <dbReference type="EMBL" id="GIJ91740.1"/>
    </source>
</evidence>
<sequence length="174" mass="19702">MRICILQSSYKGSDSALHDVDDKPAQPGLFTTEYTFEYRFIHKATAKEEIDALAAEGFDFYFNFMWGALEPVAGVLETRYFESLNLPSCGIRSWERSMTKNDFYKNARRRGAPPVPGTDDFPLFVKPANGCASQLNDDQSEELEGALRRINMGLYDARVRRAETMGIEDTKAYA</sequence>
<comment type="caution">
    <text evidence="1">The sequence shown here is derived from an EMBL/GenBank/DDBJ whole genome shotgun (WGS) entry which is preliminary data.</text>
</comment>
<proteinExistence type="predicted"/>
<dbReference type="EMBL" id="BHVY01000008">
    <property type="protein sequence ID" value="GIJ91740.1"/>
    <property type="molecule type" value="Genomic_DNA"/>
</dbReference>
<protein>
    <submittedName>
        <fullName evidence="1">Uncharacterized protein</fullName>
    </submittedName>
</protein>
<dbReference type="OrthoDB" id="66144at2759"/>
<organism evidence="1 2">
    <name type="scientific">Aspergillus pseudoviridinutans</name>
    <dbReference type="NCBI Taxonomy" id="1517512"/>
    <lineage>
        <taxon>Eukaryota</taxon>
        <taxon>Fungi</taxon>
        <taxon>Dikarya</taxon>
        <taxon>Ascomycota</taxon>
        <taxon>Pezizomycotina</taxon>
        <taxon>Eurotiomycetes</taxon>
        <taxon>Eurotiomycetidae</taxon>
        <taxon>Eurotiales</taxon>
        <taxon>Aspergillaceae</taxon>
        <taxon>Aspergillus</taxon>
        <taxon>Aspergillus subgen. Fumigati</taxon>
    </lineage>
</organism>
<dbReference type="AlphaFoldDB" id="A0A9P3BLX8"/>
<keyword evidence="2" id="KW-1185">Reference proteome</keyword>